<organism evidence="1">
    <name type="scientific">Klebsiella sp. 8306</name>
    <dbReference type="NCBI Taxonomy" id="1497813"/>
    <lineage>
        <taxon>Bacteria</taxon>
        <taxon>Pseudomonadati</taxon>
        <taxon>Pseudomonadota</taxon>
        <taxon>Gammaproteobacteria</taxon>
        <taxon>Enterobacterales</taxon>
        <taxon>Enterobacteriaceae</taxon>
        <taxon>Klebsiella/Raoultella group</taxon>
        <taxon>Klebsiella</taxon>
    </lineage>
</organism>
<dbReference type="SUPFAM" id="SSF53448">
    <property type="entry name" value="Nucleotide-diphospho-sugar transferases"/>
    <property type="match status" value="1"/>
</dbReference>
<dbReference type="AlphaFoldDB" id="A0A0P0YR19"/>
<dbReference type="EMBL" id="AB924574">
    <property type="protein sequence ID" value="BAT23680.1"/>
    <property type="molecule type" value="Genomic_DNA"/>
</dbReference>
<accession>A0A0P0YR19</accession>
<dbReference type="Pfam" id="PF05704">
    <property type="entry name" value="Caps_synth"/>
    <property type="match status" value="1"/>
</dbReference>
<evidence type="ECO:0000313" key="1">
    <source>
        <dbReference type="EMBL" id="BAT23680.1"/>
    </source>
</evidence>
<gene>
    <name evidence="1" type="primary">wckT</name>
</gene>
<dbReference type="GO" id="GO:0016757">
    <property type="term" value="F:glycosyltransferase activity"/>
    <property type="evidence" value="ECO:0007669"/>
    <property type="project" value="InterPro"/>
</dbReference>
<sequence>MLETRVRNHYIRKKKKRIDILNFLLRFSTPLKNRLPNGLTKCVDDILKTQKEVLIFDVLDYLKKNSYRESSSTSKKKVISSGNVIWTAWFQGCSDLPPLIFKCIDSFTKIQNRKVIVIDKNNYSDYIQLPVTIVDKFNKGMISYTAFSEIIRISLLAEYGGLWLDATIFIDKDISFLIHGKKYLSLRAHNDLSNGSIMGAFPVYLLYSDGHSEGIDEIKSYLLNYWDVFDIQIDYFLVDYIFKFVYLNNDSFKNDTDSIPLLGHKRFFLNDIMNKAYNSFDAEILKHNKVPVYKLSNKLKYHEYDSSGNETFYKKFINNEGFY</sequence>
<name>A0A0P0YR19_9ENTR</name>
<reference evidence="1" key="2">
    <citation type="journal article" date="2015" name="Sci. Rep.">
        <title>Genetic analysis of capsular polysaccharide synthesis gene clusters in 79 capsular types of Klebsiella spp.</title>
        <authorList>
            <person name="Pan Y.J."/>
            <person name="Lin T.L."/>
            <person name="Chen C.T."/>
            <person name="Chen Y.Y."/>
            <person name="Hsieh P.F."/>
            <person name="Hsu C.R."/>
            <person name="Wu M.C."/>
            <person name="Wang J.T."/>
        </authorList>
    </citation>
    <scope>NUCLEOTIDE SEQUENCE</scope>
    <source>
        <strain evidence="1">8306</strain>
    </source>
</reference>
<dbReference type="InterPro" id="IPR008441">
    <property type="entry name" value="AfumC-like_glycosyl_Trfase"/>
</dbReference>
<protein>
    <recommendedName>
        <fullName evidence="2">Capsular polysaccharide synthesis protein</fullName>
    </recommendedName>
</protein>
<proteinExistence type="predicted"/>
<evidence type="ECO:0008006" key="2">
    <source>
        <dbReference type="Google" id="ProtNLM"/>
    </source>
</evidence>
<dbReference type="InterPro" id="IPR029044">
    <property type="entry name" value="Nucleotide-diphossugar_trans"/>
</dbReference>
<reference evidence="1" key="1">
    <citation type="submission" date="2014-04" db="EMBL/GenBank/DDBJ databases">
        <authorList>
            <person name="Harrison E."/>
        </authorList>
    </citation>
    <scope>NUCLEOTIDE SEQUENCE</scope>
    <source>
        <strain evidence="1">8306</strain>
    </source>
</reference>